<feature type="region of interest" description="Disordered" evidence="1">
    <location>
        <begin position="108"/>
        <end position="133"/>
    </location>
</feature>
<evidence type="ECO:0000313" key="3">
    <source>
        <dbReference type="Proteomes" id="UP000186922"/>
    </source>
</evidence>
<sequence length="133" mass="14752">MWLVTVESKGSGLLARIRSAMTSIGAERQSNLWRSVASDPAPSTPATTEPSSTAKLRTEVLPYSKPWVEPLPEEMESPETDKPWDGLSPTITDEPDTWQVHLAFGGPETRDKICNQSYQNPETKGKKRRLDAV</sequence>
<dbReference type="EMBL" id="BDGG01000007">
    <property type="protein sequence ID" value="GAV01692.1"/>
    <property type="molecule type" value="Genomic_DNA"/>
</dbReference>
<gene>
    <name evidence="2" type="primary">RvY_12365-1</name>
    <name evidence="2" type="synonym">RvY_12365.1</name>
    <name evidence="2" type="ORF">RvY_12365</name>
</gene>
<organism evidence="2 3">
    <name type="scientific">Ramazzottius varieornatus</name>
    <name type="common">Water bear</name>
    <name type="synonym">Tardigrade</name>
    <dbReference type="NCBI Taxonomy" id="947166"/>
    <lineage>
        <taxon>Eukaryota</taxon>
        <taxon>Metazoa</taxon>
        <taxon>Ecdysozoa</taxon>
        <taxon>Tardigrada</taxon>
        <taxon>Eutardigrada</taxon>
        <taxon>Parachela</taxon>
        <taxon>Hypsibioidea</taxon>
        <taxon>Ramazzottiidae</taxon>
        <taxon>Ramazzottius</taxon>
    </lineage>
</organism>
<protein>
    <submittedName>
        <fullName evidence="2">Uncharacterized protein</fullName>
    </submittedName>
</protein>
<reference evidence="2 3" key="1">
    <citation type="journal article" date="2016" name="Nat. Commun.">
        <title>Extremotolerant tardigrade genome and improved radiotolerance of human cultured cells by tardigrade-unique protein.</title>
        <authorList>
            <person name="Hashimoto T."/>
            <person name="Horikawa D.D."/>
            <person name="Saito Y."/>
            <person name="Kuwahara H."/>
            <person name="Kozuka-Hata H."/>
            <person name="Shin-I T."/>
            <person name="Minakuchi Y."/>
            <person name="Ohishi K."/>
            <person name="Motoyama A."/>
            <person name="Aizu T."/>
            <person name="Enomoto A."/>
            <person name="Kondo K."/>
            <person name="Tanaka S."/>
            <person name="Hara Y."/>
            <person name="Koshikawa S."/>
            <person name="Sagara H."/>
            <person name="Miura T."/>
            <person name="Yokobori S."/>
            <person name="Miyagawa K."/>
            <person name="Suzuki Y."/>
            <person name="Kubo T."/>
            <person name="Oyama M."/>
            <person name="Kohara Y."/>
            <person name="Fujiyama A."/>
            <person name="Arakawa K."/>
            <person name="Katayama T."/>
            <person name="Toyoda A."/>
            <person name="Kunieda T."/>
        </authorList>
    </citation>
    <scope>NUCLEOTIDE SEQUENCE [LARGE SCALE GENOMIC DNA]</scope>
    <source>
        <strain evidence="2 3">YOKOZUNA-1</strain>
    </source>
</reference>
<proteinExistence type="predicted"/>
<evidence type="ECO:0000313" key="2">
    <source>
        <dbReference type="EMBL" id="GAV01692.1"/>
    </source>
</evidence>
<feature type="compositionally biased region" description="Low complexity" evidence="1">
    <location>
        <begin position="37"/>
        <end position="54"/>
    </location>
</feature>
<accession>A0A1D1VJ94</accession>
<feature type="region of interest" description="Disordered" evidence="1">
    <location>
        <begin position="33"/>
        <end position="96"/>
    </location>
</feature>
<name>A0A1D1VJ94_RAMVA</name>
<comment type="caution">
    <text evidence="2">The sequence shown here is derived from an EMBL/GenBank/DDBJ whole genome shotgun (WGS) entry which is preliminary data.</text>
</comment>
<evidence type="ECO:0000256" key="1">
    <source>
        <dbReference type="SAM" id="MobiDB-lite"/>
    </source>
</evidence>
<keyword evidence="3" id="KW-1185">Reference proteome</keyword>
<dbReference type="Proteomes" id="UP000186922">
    <property type="component" value="Unassembled WGS sequence"/>
</dbReference>
<dbReference type="AlphaFoldDB" id="A0A1D1VJ94"/>